<evidence type="ECO:0000256" key="1">
    <source>
        <dbReference type="SAM" id="MobiDB-lite"/>
    </source>
</evidence>
<dbReference type="Proteomes" id="UP000092666">
    <property type="component" value="Unassembled WGS sequence"/>
</dbReference>
<accession>A0A1B9GME7</accession>
<name>A0A1B9GME7_9TREE</name>
<organism evidence="2 3">
    <name type="scientific">Kwoniella heveanensis BCC8398</name>
    <dbReference type="NCBI Taxonomy" id="1296120"/>
    <lineage>
        <taxon>Eukaryota</taxon>
        <taxon>Fungi</taxon>
        <taxon>Dikarya</taxon>
        <taxon>Basidiomycota</taxon>
        <taxon>Agaricomycotina</taxon>
        <taxon>Tremellomycetes</taxon>
        <taxon>Tremellales</taxon>
        <taxon>Cryptococcaceae</taxon>
        <taxon>Kwoniella</taxon>
    </lineage>
</organism>
<keyword evidence="3" id="KW-1185">Reference proteome</keyword>
<dbReference type="AlphaFoldDB" id="A0A1B9GME7"/>
<feature type="compositionally biased region" description="Polar residues" evidence="1">
    <location>
        <begin position="79"/>
        <end position="90"/>
    </location>
</feature>
<feature type="compositionally biased region" description="Low complexity" evidence="1">
    <location>
        <begin position="237"/>
        <end position="252"/>
    </location>
</feature>
<feature type="compositionally biased region" description="Low complexity" evidence="1">
    <location>
        <begin position="36"/>
        <end position="78"/>
    </location>
</feature>
<feature type="region of interest" description="Disordered" evidence="1">
    <location>
        <begin position="1"/>
        <end position="91"/>
    </location>
</feature>
<evidence type="ECO:0000313" key="2">
    <source>
        <dbReference type="EMBL" id="OCF32151.1"/>
    </source>
</evidence>
<sequence length="321" mass="34178">MRLRSSARRPYPDVPQPSQEVGSAPSRARSTRGTTAPPSLVSSRAPPSSVPATTISGPSTTTATALPAPSSSSAHAPSIGSQAVDTSTANGRHWGSGSFAIHLSTSATPISSTTDIPPIHSPRPAVLPTVEAETRAGTPFQLSLTICAIPSRCVRVHREGNGGMEIMLSNGLLSGERKCRLGVCNTRPSSRPSRKRRAKTTLGRLNSNDIHIQWRRQCERLLMSRTKTKFSTRLRAKAQAQAQAQGERAAAANDDTTPTIPHNESYSGSVPAPLPRQERDEVDDDLEAVERALLIEPSSMTRDTSAAAALPLFQSVTSHSE</sequence>
<feature type="region of interest" description="Disordered" evidence="1">
    <location>
        <begin position="296"/>
        <end position="321"/>
    </location>
</feature>
<gene>
    <name evidence="2" type="ORF">I316_06065</name>
</gene>
<proteinExistence type="predicted"/>
<feature type="region of interest" description="Disordered" evidence="1">
    <location>
        <begin position="235"/>
        <end position="284"/>
    </location>
</feature>
<feature type="compositionally biased region" description="Polar residues" evidence="1">
    <location>
        <begin position="254"/>
        <end position="268"/>
    </location>
</feature>
<dbReference type="EMBL" id="KI669510">
    <property type="protein sequence ID" value="OCF32151.1"/>
    <property type="molecule type" value="Genomic_DNA"/>
</dbReference>
<reference evidence="2 3" key="1">
    <citation type="submission" date="2013-07" db="EMBL/GenBank/DDBJ databases">
        <title>The Genome Sequence of Cryptococcus heveanensis BCC8398.</title>
        <authorList>
            <consortium name="The Broad Institute Genome Sequencing Platform"/>
            <person name="Cuomo C."/>
            <person name="Litvintseva A."/>
            <person name="Chen Y."/>
            <person name="Heitman J."/>
            <person name="Sun S."/>
            <person name="Springer D."/>
            <person name="Dromer F."/>
            <person name="Young S.K."/>
            <person name="Zeng Q."/>
            <person name="Gargeya S."/>
            <person name="Fitzgerald M."/>
            <person name="Abouelleil A."/>
            <person name="Alvarado L."/>
            <person name="Berlin A.M."/>
            <person name="Chapman S.B."/>
            <person name="Dewar J."/>
            <person name="Goldberg J."/>
            <person name="Griggs A."/>
            <person name="Gujja S."/>
            <person name="Hansen M."/>
            <person name="Howarth C."/>
            <person name="Imamovic A."/>
            <person name="Larimer J."/>
            <person name="McCowan C."/>
            <person name="Murphy C."/>
            <person name="Pearson M."/>
            <person name="Priest M."/>
            <person name="Roberts A."/>
            <person name="Saif S."/>
            <person name="Shea T."/>
            <person name="Sykes S."/>
            <person name="Wortman J."/>
            <person name="Nusbaum C."/>
            <person name="Birren B."/>
        </authorList>
    </citation>
    <scope>NUCLEOTIDE SEQUENCE [LARGE SCALE GENOMIC DNA]</scope>
    <source>
        <strain evidence="2 3">BCC8398</strain>
    </source>
</reference>
<protein>
    <submittedName>
        <fullName evidence="2">Uncharacterized protein</fullName>
    </submittedName>
</protein>
<reference evidence="3" key="2">
    <citation type="submission" date="2013-12" db="EMBL/GenBank/DDBJ databases">
        <title>Evolution of pathogenesis and genome organization in the Tremellales.</title>
        <authorList>
            <person name="Cuomo C."/>
            <person name="Litvintseva A."/>
            <person name="Heitman J."/>
            <person name="Chen Y."/>
            <person name="Sun S."/>
            <person name="Springer D."/>
            <person name="Dromer F."/>
            <person name="Young S."/>
            <person name="Zeng Q."/>
            <person name="Chapman S."/>
            <person name="Gujja S."/>
            <person name="Saif S."/>
            <person name="Birren B."/>
        </authorList>
    </citation>
    <scope>NUCLEOTIDE SEQUENCE [LARGE SCALE GENOMIC DNA]</scope>
    <source>
        <strain evidence="3">BCC8398</strain>
    </source>
</reference>
<evidence type="ECO:0000313" key="3">
    <source>
        <dbReference type="Proteomes" id="UP000092666"/>
    </source>
</evidence>